<sequence>MRLSSILMALVGLGVAGGSAQLAREMIMAPQAEANAERAASMVQIVTAASEINRGDIIQHHMLRITPWPRDAVPTGAFLDREALLPASGQEPRRASRSMVPGEVILSGKVSDFGGRVTISQTLSPNSRAVAIRVDDVTSVGGFVTPGDYVDLLLTRTVRDELVTDTILRNIRVIGVDQMSDELRDDPRVARTVTVEVTAEQGQVLALSQRAGTLSLALRTADTDDTLPVERLRLSDLLPEMPKPVEMEPALEEVVAEAPAPPPAPRARTVILNRGTSERQEITLR</sequence>
<comment type="caution">
    <text evidence="3">The sequence shown here is derived from an EMBL/GenBank/DDBJ whole genome shotgun (WGS) entry which is preliminary data.</text>
</comment>
<dbReference type="NCBIfam" id="TIGR03177">
    <property type="entry name" value="pilus_cpaB"/>
    <property type="match status" value="1"/>
</dbReference>
<protein>
    <submittedName>
        <fullName evidence="3">Pilus assembly protein CpaB</fullName>
    </submittedName>
</protein>
<feature type="domain" description="SAF" evidence="2">
    <location>
        <begin position="43"/>
        <end position="111"/>
    </location>
</feature>
<name>A0A2W7PWD4_9RHOB</name>
<evidence type="ECO:0000259" key="2">
    <source>
        <dbReference type="SMART" id="SM00858"/>
    </source>
</evidence>
<organism evidence="3 4">
    <name type="scientific">Roseinatronobacter thiooxidans</name>
    <dbReference type="NCBI Taxonomy" id="121821"/>
    <lineage>
        <taxon>Bacteria</taxon>
        <taxon>Pseudomonadati</taxon>
        <taxon>Pseudomonadota</taxon>
        <taxon>Alphaproteobacteria</taxon>
        <taxon>Rhodobacterales</taxon>
        <taxon>Paracoccaceae</taxon>
        <taxon>Roseinatronobacter</taxon>
    </lineage>
</organism>
<gene>
    <name evidence="3" type="ORF">LY56_03529</name>
</gene>
<proteinExistence type="predicted"/>
<evidence type="ECO:0000256" key="1">
    <source>
        <dbReference type="SAM" id="MobiDB-lite"/>
    </source>
</evidence>
<evidence type="ECO:0000313" key="4">
    <source>
        <dbReference type="Proteomes" id="UP000249364"/>
    </source>
</evidence>
<dbReference type="CDD" id="cd11614">
    <property type="entry name" value="SAF_CpaB_FlgA_like"/>
    <property type="match status" value="1"/>
</dbReference>
<feature type="region of interest" description="Disordered" evidence="1">
    <location>
        <begin position="256"/>
        <end position="285"/>
    </location>
</feature>
<dbReference type="OrthoDB" id="163768at2"/>
<dbReference type="Proteomes" id="UP000249364">
    <property type="component" value="Unassembled WGS sequence"/>
</dbReference>
<dbReference type="Pfam" id="PF08666">
    <property type="entry name" value="SAF"/>
    <property type="match status" value="1"/>
</dbReference>
<keyword evidence="4" id="KW-1185">Reference proteome</keyword>
<dbReference type="EMBL" id="QKZQ01000037">
    <property type="protein sequence ID" value="PZX36217.1"/>
    <property type="molecule type" value="Genomic_DNA"/>
</dbReference>
<evidence type="ECO:0000313" key="3">
    <source>
        <dbReference type="EMBL" id="PZX36217.1"/>
    </source>
</evidence>
<dbReference type="STRING" id="121821.GCA_001870675_00773"/>
<reference evidence="3 4" key="1">
    <citation type="submission" date="2018-06" db="EMBL/GenBank/DDBJ databases">
        <title>Genomic Encyclopedia of Archaeal and Bacterial Type Strains, Phase II (KMG-II): from individual species to whole genera.</title>
        <authorList>
            <person name="Goeker M."/>
        </authorList>
    </citation>
    <scope>NUCLEOTIDE SEQUENCE [LARGE SCALE GENOMIC DNA]</scope>
    <source>
        <strain evidence="3 4">DSM 13087</strain>
    </source>
</reference>
<dbReference type="Pfam" id="PF16976">
    <property type="entry name" value="RcpC"/>
    <property type="match status" value="1"/>
</dbReference>
<dbReference type="AlphaFoldDB" id="A0A2W7PWD4"/>
<dbReference type="SMART" id="SM00858">
    <property type="entry name" value="SAF"/>
    <property type="match status" value="1"/>
</dbReference>
<dbReference type="InterPro" id="IPR017592">
    <property type="entry name" value="Pilus_assmbl_Flp-typ_CpaB"/>
</dbReference>
<dbReference type="RefSeq" id="WP_071469597.1">
    <property type="nucleotide sequence ID" value="NZ_MEHT01000016.1"/>
</dbReference>
<feature type="compositionally biased region" description="Basic and acidic residues" evidence="1">
    <location>
        <begin position="276"/>
        <end position="285"/>
    </location>
</feature>
<dbReference type="InterPro" id="IPR031571">
    <property type="entry name" value="RcpC_dom"/>
</dbReference>
<accession>A0A2W7PWD4</accession>
<dbReference type="InterPro" id="IPR013974">
    <property type="entry name" value="SAF"/>
</dbReference>